<evidence type="ECO:0000313" key="3">
    <source>
        <dbReference type="Proteomes" id="UP000267096"/>
    </source>
</evidence>
<protein>
    <submittedName>
        <fullName evidence="2 4">Uncharacterized protein</fullName>
    </submittedName>
</protein>
<feature type="region of interest" description="Disordered" evidence="1">
    <location>
        <begin position="59"/>
        <end position="80"/>
    </location>
</feature>
<keyword evidence="3" id="KW-1185">Reference proteome</keyword>
<reference evidence="4" key="1">
    <citation type="submission" date="2017-02" db="UniProtKB">
        <authorList>
            <consortium name="WormBaseParasite"/>
        </authorList>
    </citation>
    <scope>IDENTIFICATION</scope>
</reference>
<name>A0A0M3J4H3_ANISI</name>
<dbReference type="EMBL" id="UYRR01003015">
    <property type="protein sequence ID" value="VDK19836.1"/>
    <property type="molecule type" value="Genomic_DNA"/>
</dbReference>
<reference evidence="2 3" key="2">
    <citation type="submission" date="2018-11" db="EMBL/GenBank/DDBJ databases">
        <authorList>
            <consortium name="Pathogen Informatics"/>
        </authorList>
    </citation>
    <scope>NUCLEOTIDE SEQUENCE [LARGE SCALE GENOMIC DNA]</scope>
</reference>
<evidence type="ECO:0000313" key="2">
    <source>
        <dbReference type="EMBL" id="VDK19836.1"/>
    </source>
</evidence>
<dbReference type="AlphaFoldDB" id="A0A0M3J4H3"/>
<dbReference type="WBParaSite" id="ASIM_0000244201-mRNA-1">
    <property type="protein sequence ID" value="ASIM_0000244201-mRNA-1"/>
    <property type="gene ID" value="ASIM_0000244201"/>
</dbReference>
<evidence type="ECO:0000256" key="1">
    <source>
        <dbReference type="SAM" id="MobiDB-lite"/>
    </source>
</evidence>
<organism evidence="4">
    <name type="scientific">Anisakis simplex</name>
    <name type="common">Herring worm</name>
    <dbReference type="NCBI Taxonomy" id="6269"/>
    <lineage>
        <taxon>Eukaryota</taxon>
        <taxon>Metazoa</taxon>
        <taxon>Ecdysozoa</taxon>
        <taxon>Nematoda</taxon>
        <taxon>Chromadorea</taxon>
        <taxon>Rhabditida</taxon>
        <taxon>Spirurina</taxon>
        <taxon>Ascaridomorpha</taxon>
        <taxon>Ascaridoidea</taxon>
        <taxon>Anisakidae</taxon>
        <taxon>Anisakis</taxon>
        <taxon>Anisakis simplex complex</taxon>
    </lineage>
</organism>
<accession>A0A0M3J4H3</accession>
<gene>
    <name evidence="2" type="ORF">ASIM_LOCUS2307</name>
</gene>
<dbReference type="Proteomes" id="UP000267096">
    <property type="component" value="Unassembled WGS sequence"/>
</dbReference>
<proteinExistence type="predicted"/>
<evidence type="ECO:0000313" key="4">
    <source>
        <dbReference type="WBParaSite" id="ASIM_0000244201-mRNA-1"/>
    </source>
</evidence>
<sequence>MCIQHPILSLYPPGAQPDSNDEFAYDIGDKKGDSIVSPCQNHYTESLYQLLQLRREIAAEEMPSENNDPAVLEGENDNEN</sequence>